<dbReference type="PANTHER" id="PTHR44525:SF1">
    <property type="entry name" value="WD REPEAT-CONTAINING PROTEIN 27"/>
    <property type="match status" value="1"/>
</dbReference>
<feature type="compositionally biased region" description="Low complexity" evidence="2">
    <location>
        <begin position="1050"/>
        <end position="1085"/>
    </location>
</feature>
<reference evidence="3" key="1">
    <citation type="journal article" date="2021" name="Evol. Appl.">
        <title>The genome of the Pyrenean desman and the effects of bottlenecks and inbreeding on the genomic landscape of an endangered species.</title>
        <authorList>
            <person name="Escoda L."/>
            <person name="Castresana J."/>
        </authorList>
    </citation>
    <scope>NUCLEOTIDE SEQUENCE</scope>
    <source>
        <strain evidence="3">IBE-C5619</strain>
    </source>
</reference>
<dbReference type="EMBL" id="JAGFMF010012282">
    <property type="protein sequence ID" value="KAG8504736.1"/>
    <property type="molecule type" value="Genomic_DNA"/>
</dbReference>
<dbReference type="SMART" id="SM00320">
    <property type="entry name" value="WD40"/>
    <property type="match status" value="7"/>
</dbReference>
<feature type="compositionally biased region" description="Low complexity" evidence="2">
    <location>
        <begin position="901"/>
        <end position="920"/>
    </location>
</feature>
<feature type="compositionally biased region" description="Low complexity" evidence="2">
    <location>
        <begin position="987"/>
        <end position="1009"/>
    </location>
</feature>
<feature type="region of interest" description="Disordered" evidence="2">
    <location>
        <begin position="498"/>
        <end position="524"/>
    </location>
</feature>
<feature type="compositionally biased region" description="Acidic residues" evidence="2">
    <location>
        <begin position="1166"/>
        <end position="1176"/>
    </location>
</feature>
<dbReference type="InterPro" id="IPR015943">
    <property type="entry name" value="WD40/YVTN_repeat-like_dom_sf"/>
</dbReference>
<protein>
    <submittedName>
        <fullName evidence="3">WD repeat-containing protein 27</fullName>
    </submittedName>
</protein>
<accession>A0A8J5ZP25</accession>
<evidence type="ECO:0000313" key="3">
    <source>
        <dbReference type="EMBL" id="KAG8504736.1"/>
    </source>
</evidence>
<comment type="caution">
    <text evidence="3">The sequence shown here is derived from an EMBL/GenBank/DDBJ whole genome shotgun (WGS) entry which is preliminary data.</text>
</comment>
<dbReference type="InterPro" id="IPR001680">
    <property type="entry name" value="WD40_rpt"/>
</dbReference>
<feature type="region of interest" description="Disordered" evidence="2">
    <location>
        <begin position="967"/>
        <end position="1176"/>
    </location>
</feature>
<keyword evidence="1" id="KW-0853">WD repeat</keyword>
<dbReference type="PROSITE" id="PS50082">
    <property type="entry name" value="WD_REPEATS_2"/>
    <property type="match status" value="3"/>
</dbReference>
<feature type="repeat" description="WD" evidence="1">
    <location>
        <begin position="212"/>
        <end position="254"/>
    </location>
</feature>
<dbReference type="Pfam" id="PF00400">
    <property type="entry name" value="WD40"/>
    <property type="match status" value="4"/>
</dbReference>
<feature type="repeat" description="WD" evidence="1">
    <location>
        <begin position="851"/>
        <end position="882"/>
    </location>
</feature>
<feature type="region of interest" description="Disordered" evidence="2">
    <location>
        <begin position="1"/>
        <end position="44"/>
    </location>
</feature>
<dbReference type="OrthoDB" id="20669at2759"/>
<feature type="repeat" description="WD" evidence="1">
    <location>
        <begin position="612"/>
        <end position="653"/>
    </location>
</feature>
<dbReference type="PROSITE" id="PS50294">
    <property type="entry name" value="WD_REPEATS_REGION"/>
    <property type="match status" value="3"/>
</dbReference>
<organism evidence="3 4">
    <name type="scientific">Galemys pyrenaicus</name>
    <name type="common">Iberian desman</name>
    <name type="synonym">Pyrenean desman</name>
    <dbReference type="NCBI Taxonomy" id="202257"/>
    <lineage>
        <taxon>Eukaryota</taxon>
        <taxon>Metazoa</taxon>
        <taxon>Chordata</taxon>
        <taxon>Craniata</taxon>
        <taxon>Vertebrata</taxon>
        <taxon>Euteleostomi</taxon>
        <taxon>Mammalia</taxon>
        <taxon>Eutheria</taxon>
        <taxon>Laurasiatheria</taxon>
        <taxon>Eulipotyphla</taxon>
        <taxon>Talpidae</taxon>
        <taxon>Galemys</taxon>
    </lineage>
</organism>
<dbReference type="Gene3D" id="2.130.10.10">
    <property type="entry name" value="YVTN repeat-like/Quinoprotein amine dehydrogenase"/>
    <property type="match status" value="3"/>
</dbReference>
<dbReference type="InterPro" id="IPR011047">
    <property type="entry name" value="Quinoprotein_ADH-like_sf"/>
</dbReference>
<feature type="region of interest" description="Disordered" evidence="2">
    <location>
        <begin position="891"/>
        <end position="954"/>
    </location>
</feature>
<keyword evidence="4" id="KW-1185">Reference proteome</keyword>
<evidence type="ECO:0000256" key="1">
    <source>
        <dbReference type="PROSITE-ProRule" id="PRU00221"/>
    </source>
</evidence>
<feature type="region of interest" description="Disordered" evidence="2">
    <location>
        <begin position="314"/>
        <end position="346"/>
    </location>
</feature>
<feature type="compositionally biased region" description="Basic residues" evidence="2">
    <location>
        <begin position="1034"/>
        <end position="1043"/>
    </location>
</feature>
<evidence type="ECO:0000313" key="4">
    <source>
        <dbReference type="Proteomes" id="UP000700334"/>
    </source>
</evidence>
<gene>
    <name evidence="3" type="ORF">J0S82_015864</name>
</gene>
<name>A0A8J5ZP25_GALPY</name>
<dbReference type="SUPFAM" id="SSF50998">
    <property type="entry name" value="Quinoprotein alcohol dehydrogenase-like"/>
    <property type="match status" value="1"/>
</dbReference>
<sequence length="1176" mass="123407">MRRTAAPRVGPVPARRLGALADTGETRTRKAARPPAPCSAELRGHQPCSGAPLRRVAMERATATAGAEDRALQRWAVASAVPAPHVQLACGAGLCAFPLHGSLLCVRSTGGPARQPLILRGHRQPITATAFGNAAAPLLLCSASRDRVLTWDLDGCREQALRGLAPQGTVRGSLLGHVRFLSCSPEDGTLAVCTGARVLVLDLQGQSAPLALEGHLGPVTAVEFCPQQAGVVISVSEDRTFKVWDHRAGALLYSSPVLTAHPLLSVLADAGTEQLVTGSADGQLWVFSLAEGHSYRRVACVDLRRERKRFSARRMWLGPGGRPRDPAPTAPRGRPRGARCPSAAAPERGASVEATCPVLSLARCTPPAPSPSRSAGCAWVGSATALFLLNLANFELEAALPYAASRRCGGAVLSARPDPGPACLYRNEDSRDLSIRVAGSCAVVCEGSAGKAFCLLTSLFGSEVALLEIHLAVPGARPGPDAHGSLCVQASSPVPATSPLYSGAAQGGRPRLGGQKRPAARRGMRDQPLVFHSQVRSSGYTAAPPAALFTPRTNARRGGTGAPGPRGSPLRCGAAARVLWSCDRALDRGLPTRLRRQRPAVSGQVAVCCVQYSGHDGAVSALSWSRDGRWLLSTSRDRTLRLWSARRMEPALVLGEGLSPGPPAAAQFYYMDAFILLSSGPELQLLRHHADPSKDELRRYKPRSRCRRVFRLPLAAEITSLAAVNDFYSRILRWARARALEVVDLAAGRSAAVIAEAHSRPVHQICQSRGSAFTSQQAQAYNLFATAAVGDGVRLWDLRTLRCERRFEGHPCRSYPCGLAFSPCGRYVVCGAEDRHAYVYEVGSSTFSHRLAGHTDAVTGVAFSPVAPQLVTATLDGMLQLFAAEAQSLGVRTDEVRPGEPASAAFGGSRSRASGRASPPGTGPDAAVSDDLSPRGGRGAQIRAPGARATPETGSCCCRRRCVAARASPEDAGAASPGRSLGAPRLSPASPGGSAGAPADAERPPVSVRTVRRKRRCPPRPDAYSAPPPALAARGRRGPRPRRTSVSVHPSAAHPSAQPPRASAPPSACARAASASSLPRFAPSRLPRVRLPGLLETPPAAPRCRGPRAAPAALRGPAAELGAPGDGASSQKRAENSAPPPHLAPRPPVLTDRRDPGTDGNGGPLDPEDEFPEYSP</sequence>
<dbReference type="InterPro" id="IPR042411">
    <property type="entry name" value="WDR27"/>
</dbReference>
<feature type="compositionally biased region" description="Pro residues" evidence="2">
    <location>
        <begin position="1138"/>
        <end position="1148"/>
    </location>
</feature>
<dbReference type="AlphaFoldDB" id="A0A8J5ZP25"/>
<proteinExistence type="predicted"/>
<evidence type="ECO:0000256" key="2">
    <source>
        <dbReference type="SAM" id="MobiDB-lite"/>
    </source>
</evidence>
<feature type="compositionally biased region" description="Low complexity" evidence="2">
    <location>
        <begin position="1102"/>
        <end position="1123"/>
    </location>
</feature>
<dbReference type="PANTHER" id="PTHR44525">
    <property type="entry name" value="WD REPEAT-CONTAINING PROTEIN 27"/>
    <property type="match status" value="1"/>
</dbReference>
<dbReference type="Proteomes" id="UP000700334">
    <property type="component" value="Unassembled WGS sequence"/>
</dbReference>